<keyword evidence="5 8" id="KW-1133">Transmembrane helix</keyword>
<dbReference type="Pfam" id="PF02163">
    <property type="entry name" value="Peptidase_M50"/>
    <property type="match status" value="1"/>
</dbReference>
<feature type="transmembrane region" description="Helical" evidence="8">
    <location>
        <begin position="282"/>
        <end position="301"/>
    </location>
</feature>
<dbReference type="AlphaFoldDB" id="A0A7W5E123"/>
<evidence type="ECO:0000256" key="7">
    <source>
        <dbReference type="SAM" id="Coils"/>
    </source>
</evidence>
<accession>A0A7W5E123</accession>
<keyword evidence="10" id="KW-0482">Metalloprotease</keyword>
<dbReference type="GO" id="GO:0004222">
    <property type="term" value="F:metalloendopeptidase activity"/>
    <property type="evidence" value="ECO:0007669"/>
    <property type="project" value="InterPro"/>
</dbReference>
<evidence type="ECO:0000313" key="10">
    <source>
        <dbReference type="EMBL" id="MBB3207332.1"/>
    </source>
</evidence>
<feature type="domain" description="Peptidase M50" evidence="9">
    <location>
        <begin position="198"/>
        <end position="361"/>
    </location>
</feature>
<evidence type="ECO:0000256" key="1">
    <source>
        <dbReference type="ARBA" id="ARBA00001947"/>
    </source>
</evidence>
<keyword evidence="7" id="KW-0175">Coiled coil</keyword>
<keyword evidence="4 8" id="KW-0812">Transmembrane</keyword>
<feature type="transmembrane region" description="Helical" evidence="8">
    <location>
        <begin position="151"/>
        <end position="173"/>
    </location>
</feature>
<evidence type="ECO:0000256" key="8">
    <source>
        <dbReference type="SAM" id="Phobius"/>
    </source>
</evidence>
<organism evidence="10 11">
    <name type="scientific">Aporhodopirellula rubra</name>
    <dbReference type="NCBI Taxonomy" id="980271"/>
    <lineage>
        <taxon>Bacteria</taxon>
        <taxon>Pseudomonadati</taxon>
        <taxon>Planctomycetota</taxon>
        <taxon>Planctomycetia</taxon>
        <taxon>Pirellulales</taxon>
        <taxon>Pirellulaceae</taxon>
        <taxon>Aporhodopirellula</taxon>
    </lineage>
</organism>
<dbReference type="RefSeq" id="WP_315854574.1">
    <property type="nucleotide sequence ID" value="NZ_JACHXU010000010.1"/>
</dbReference>
<dbReference type="Gene3D" id="2.40.30.170">
    <property type="match status" value="1"/>
</dbReference>
<feature type="transmembrane region" description="Helical" evidence="8">
    <location>
        <begin position="254"/>
        <end position="276"/>
    </location>
</feature>
<evidence type="ECO:0000313" key="11">
    <source>
        <dbReference type="Proteomes" id="UP000536179"/>
    </source>
</evidence>
<keyword evidence="10" id="KW-0378">Hydrolase</keyword>
<gene>
    <name evidence="10" type="ORF">FHS27_003153</name>
</gene>
<dbReference type="Gene3D" id="2.40.50.100">
    <property type="match status" value="1"/>
</dbReference>
<proteinExistence type="inferred from homology"/>
<reference evidence="10 11" key="1">
    <citation type="submission" date="2020-08" db="EMBL/GenBank/DDBJ databases">
        <title>Genomic Encyclopedia of Type Strains, Phase III (KMG-III): the genomes of soil and plant-associated and newly described type strains.</title>
        <authorList>
            <person name="Whitman W."/>
        </authorList>
    </citation>
    <scope>NUCLEOTIDE SEQUENCE [LARGE SCALE GENOMIC DNA]</scope>
    <source>
        <strain evidence="10 11">CECT 8075</strain>
    </source>
</reference>
<protein>
    <submittedName>
        <fullName evidence="10">Putative peptide zinc metalloprotease protein</fullName>
    </submittedName>
</protein>
<dbReference type="Proteomes" id="UP000536179">
    <property type="component" value="Unassembled WGS sequence"/>
</dbReference>
<comment type="caution">
    <text evidence="10">The sequence shown here is derived from an EMBL/GenBank/DDBJ whole genome shotgun (WGS) entry which is preliminary data.</text>
</comment>
<evidence type="ECO:0000256" key="5">
    <source>
        <dbReference type="ARBA" id="ARBA00022989"/>
    </source>
</evidence>
<dbReference type="SUPFAM" id="SSF111369">
    <property type="entry name" value="HlyD-like secretion proteins"/>
    <property type="match status" value="1"/>
</dbReference>
<feature type="coiled-coil region" evidence="7">
    <location>
        <begin position="528"/>
        <end position="562"/>
    </location>
</feature>
<dbReference type="GO" id="GO:0031293">
    <property type="term" value="P:membrane protein intracellular domain proteolysis"/>
    <property type="evidence" value="ECO:0007669"/>
    <property type="project" value="TreeGrafter"/>
</dbReference>
<feature type="transmembrane region" description="Helical" evidence="8">
    <location>
        <begin position="185"/>
        <end position="203"/>
    </location>
</feature>
<dbReference type="CDD" id="cd05709">
    <property type="entry name" value="S2P-M50"/>
    <property type="match status" value="1"/>
</dbReference>
<evidence type="ECO:0000256" key="3">
    <source>
        <dbReference type="ARBA" id="ARBA00007931"/>
    </source>
</evidence>
<evidence type="ECO:0000256" key="6">
    <source>
        <dbReference type="ARBA" id="ARBA00023136"/>
    </source>
</evidence>
<evidence type="ECO:0000256" key="2">
    <source>
        <dbReference type="ARBA" id="ARBA00004127"/>
    </source>
</evidence>
<comment type="subcellular location">
    <subcellularLocation>
        <location evidence="2">Endomembrane system</location>
        <topology evidence="2">Multi-pass membrane protein</topology>
    </subcellularLocation>
</comment>
<dbReference type="Gene3D" id="1.10.287.470">
    <property type="entry name" value="Helix hairpin bin"/>
    <property type="match status" value="1"/>
</dbReference>
<dbReference type="GO" id="GO:0016020">
    <property type="term" value="C:membrane"/>
    <property type="evidence" value="ECO:0007669"/>
    <property type="project" value="InterPro"/>
</dbReference>
<dbReference type="EMBL" id="JACHXU010000010">
    <property type="protein sequence ID" value="MBB3207332.1"/>
    <property type="molecule type" value="Genomic_DNA"/>
</dbReference>
<dbReference type="InterPro" id="IPR008915">
    <property type="entry name" value="Peptidase_M50"/>
</dbReference>
<dbReference type="InterPro" id="IPR001193">
    <property type="entry name" value="MBTPS2"/>
</dbReference>
<name>A0A7W5E123_9BACT</name>
<feature type="transmembrane region" description="Helical" evidence="8">
    <location>
        <begin position="431"/>
        <end position="449"/>
    </location>
</feature>
<feature type="transmembrane region" description="Helical" evidence="8">
    <location>
        <begin position="392"/>
        <end position="411"/>
    </location>
</feature>
<dbReference type="PANTHER" id="PTHR13325:SF3">
    <property type="entry name" value="MEMBRANE-BOUND TRANSCRIPTION FACTOR SITE-2 PROTEASE"/>
    <property type="match status" value="1"/>
</dbReference>
<dbReference type="PANTHER" id="PTHR13325">
    <property type="entry name" value="PROTEASE M50 MEMBRANE-BOUND TRANSCRIPTION FACTOR SITE 2 PROTEASE"/>
    <property type="match status" value="1"/>
</dbReference>
<dbReference type="GO" id="GO:0012505">
    <property type="term" value="C:endomembrane system"/>
    <property type="evidence" value="ECO:0007669"/>
    <property type="project" value="UniProtKB-SubCell"/>
</dbReference>
<evidence type="ECO:0000259" key="9">
    <source>
        <dbReference type="Pfam" id="PF02163"/>
    </source>
</evidence>
<keyword evidence="6 8" id="KW-0472">Membrane</keyword>
<comment type="similarity">
    <text evidence="3">Belongs to the peptidase M50B family.</text>
</comment>
<evidence type="ECO:0000256" key="4">
    <source>
        <dbReference type="ARBA" id="ARBA00022692"/>
    </source>
</evidence>
<sequence length="763" mass="84153">MNGPTSSTDRSLGVRHQVGLKAVRVSHRHTASVNVHDPVAGRYHRLREDEFFLLCRLDGECSLNDLRDEYQVRYPNRRVTPAQINALLFRFHESGLTVSRSVGQGVALLERSDEERRKRWLSVASQWLFVRFPGVDPAPVMRWINPISRPLLSTVGVTIAACFVVVSLVAMIVHRERYVSELPAASEWLTMQNALILAFVIGLTKVAHEFGHAAVSERFGARCQTIGPMLLVFTPALYCDTSQSWMLASRWKRAAVALAGIATEVLIASVAVWVWLSTAAGLVHSVASHVIAVCGVSTLFFNANPLLRYDGYYLLSDLTDVPNLGTRANRRLTGLLRRVCLGVVDDRPTLERADGSTWLLIYAIAAFAYRWLLVFTIIGFIWYVLRPHGLEVIGQFAAVMAIVTMLIAGFVPLRKFLSNPSMRRKIKMSRLVMTAIVVSSIVACGFIELPRSVVAQSRMVPHDETRVYVVSGGGLVEMAARPGERVEKGELLARLDNPSFAQKLIDAEGRLEQQTFRIESLRKSQALVPEAAEHLAAAEEMLDQLNDDVAAIKKKIAALSITAPRSGVIIAAAGNLKAANSDTSELDASFLDPDGEHLPTTARTDVRLASWSGKPTDPENLRCYFESGTELLSIASQDSWVAEIAVTAAEANRIDVGAPAVVIWDASPSDRFRGTVCEVSEEAFDPQLDSIRRDHPDAARARWTPQTRYLVTVTIDGPTTAETDSRRMPTWLVGGSGRVNISTPPQSIWRRVVEGLAGVFRFR</sequence>
<comment type="cofactor">
    <cofactor evidence="1">
        <name>Zn(2+)</name>
        <dbReference type="ChEBI" id="CHEBI:29105"/>
    </cofactor>
</comment>
<keyword evidence="10" id="KW-0645">Protease</keyword>
<dbReference type="GO" id="GO:0005737">
    <property type="term" value="C:cytoplasm"/>
    <property type="evidence" value="ECO:0007669"/>
    <property type="project" value="TreeGrafter"/>
</dbReference>
<keyword evidence="11" id="KW-1185">Reference proteome</keyword>
<feature type="transmembrane region" description="Helical" evidence="8">
    <location>
        <begin position="359"/>
        <end position="385"/>
    </location>
</feature>